<evidence type="ECO:0000313" key="3">
    <source>
        <dbReference type="Proteomes" id="UP000541610"/>
    </source>
</evidence>
<feature type="transmembrane region" description="Helical" evidence="1">
    <location>
        <begin position="12"/>
        <end position="35"/>
    </location>
</feature>
<keyword evidence="1" id="KW-1133">Transmembrane helix</keyword>
<dbReference type="EMBL" id="JABANP010000251">
    <property type="protein sequence ID" value="KAF4685736.1"/>
    <property type="molecule type" value="Genomic_DNA"/>
</dbReference>
<dbReference type="AlphaFoldDB" id="A0A7J6NPX7"/>
<proteinExistence type="predicted"/>
<reference evidence="2 3" key="1">
    <citation type="submission" date="2020-04" db="EMBL/GenBank/DDBJ databases">
        <title>Perkinsus olseni comparative genomics.</title>
        <authorList>
            <person name="Bogema D.R."/>
        </authorList>
    </citation>
    <scope>NUCLEOTIDE SEQUENCE [LARGE SCALE GENOMIC DNA]</scope>
    <source>
        <strain evidence="2">00978-12</strain>
    </source>
</reference>
<keyword evidence="1" id="KW-0472">Membrane</keyword>
<accession>A0A7J6NPX7</accession>
<evidence type="ECO:0000313" key="2">
    <source>
        <dbReference type="EMBL" id="KAF4685736.1"/>
    </source>
</evidence>
<sequence>MSCNDPAEMWFVLVQILAPPQMLIILVSLLLTLFVPRVEAGYAIYRYTAAHFEIDYTLFTGKKEDFITITVKCVSQPESQRGVSFELSDYFVIQGDAKIFPYPYDSYSVSDKEDLQKFKDDVGSACGKNLQPEDFTNMLVRETELDTTFEGKKEVFVEVKRY</sequence>
<comment type="caution">
    <text evidence="2">The sequence shown here is derived from an EMBL/GenBank/DDBJ whole genome shotgun (WGS) entry which is preliminary data.</text>
</comment>
<name>A0A7J6NPX7_PEROL</name>
<organism evidence="2 3">
    <name type="scientific">Perkinsus olseni</name>
    <name type="common">Perkinsus atlanticus</name>
    <dbReference type="NCBI Taxonomy" id="32597"/>
    <lineage>
        <taxon>Eukaryota</taxon>
        <taxon>Sar</taxon>
        <taxon>Alveolata</taxon>
        <taxon>Perkinsozoa</taxon>
        <taxon>Perkinsea</taxon>
        <taxon>Perkinsida</taxon>
        <taxon>Perkinsidae</taxon>
        <taxon>Perkinsus</taxon>
    </lineage>
</organism>
<protein>
    <submittedName>
        <fullName evidence="2">Uncharacterized protein</fullName>
    </submittedName>
</protein>
<evidence type="ECO:0000256" key="1">
    <source>
        <dbReference type="SAM" id="Phobius"/>
    </source>
</evidence>
<gene>
    <name evidence="2" type="ORF">FOZ60_006196</name>
</gene>
<keyword evidence="1" id="KW-0812">Transmembrane</keyword>
<dbReference type="Proteomes" id="UP000541610">
    <property type="component" value="Unassembled WGS sequence"/>
</dbReference>